<dbReference type="AlphaFoldDB" id="A0A4R5C6L1"/>
<reference evidence="2 3" key="1">
    <citation type="submission" date="2019-03" db="EMBL/GenBank/DDBJ databases">
        <title>Flavobacterium AR-3-4 sp. nov. isolated from arctic soil.</title>
        <authorList>
            <person name="Chaudhary D.K."/>
        </authorList>
    </citation>
    <scope>NUCLEOTIDE SEQUENCE [LARGE SCALE GENOMIC DNA]</scope>
    <source>
        <strain evidence="2 3">AR-3-4</strain>
    </source>
</reference>
<comment type="caution">
    <text evidence="2">The sequence shown here is derived from an EMBL/GenBank/DDBJ whole genome shotgun (WGS) entry which is preliminary data.</text>
</comment>
<feature type="domain" description="HD/PDEase" evidence="1">
    <location>
        <begin position="22"/>
        <end position="136"/>
    </location>
</feature>
<evidence type="ECO:0000313" key="2">
    <source>
        <dbReference type="EMBL" id="TDD94695.1"/>
    </source>
</evidence>
<dbReference type="Proteomes" id="UP000295479">
    <property type="component" value="Unassembled WGS sequence"/>
</dbReference>
<proteinExistence type="predicted"/>
<dbReference type="SMART" id="SM00471">
    <property type="entry name" value="HDc"/>
    <property type="match status" value="1"/>
</dbReference>
<gene>
    <name evidence="2" type="ORF">E0F76_15765</name>
</gene>
<dbReference type="Pfam" id="PF01966">
    <property type="entry name" value="HD"/>
    <property type="match status" value="1"/>
</dbReference>
<evidence type="ECO:0000259" key="1">
    <source>
        <dbReference type="SMART" id="SM00471"/>
    </source>
</evidence>
<dbReference type="SUPFAM" id="SSF109604">
    <property type="entry name" value="HD-domain/PDEase-like"/>
    <property type="match status" value="1"/>
</dbReference>
<keyword evidence="3" id="KW-1185">Reference proteome</keyword>
<evidence type="ECO:0000313" key="3">
    <source>
        <dbReference type="Proteomes" id="UP000295479"/>
    </source>
</evidence>
<protein>
    <submittedName>
        <fullName evidence="2">HD domain-containing protein</fullName>
    </submittedName>
</protein>
<dbReference type="CDD" id="cd00077">
    <property type="entry name" value="HDc"/>
    <property type="match status" value="1"/>
</dbReference>
<dbReference type="InterPro" id="IPR006674">
    <property type="entry name" value="HD_domain"/>
</dbReference>
<dbReference type="OrthoDB" id="5728337at2"/>
<accession>A0A4R5C6L1</accession>
<organism evidence="2 3">
    <name type="scientific">Flavobacterium cellulosilyticum</name>
    <dbReference type="NCBI Taxonomy" id="2541731"/>
    <lineage>
        <taxon>Bacteria</taxon>
        <taxon>Pseudomonadati</taxon>
        <taxon>Bacteroidota</taxon>
        <taxon>Flavobacteriia</taxon>
        <taxon>Flavobacteriales</taxon>
        <taxon>Flavobacteriaceae</taxon>
        <taxon>Flavobacterium</taxon>
    </lineage>
</organism>
<sequence>MLKLPECQLILNKLRNELSAKLFYHSIYHTLDVYHSAESIAIEEGVSDSDMKLLLVGAIYHDAGYLKQNNNHEEISCIIAREYLPLYHYSKKDIDIICGIIMATKIPQTPKTHLEEIISDADLNYLGRTDFFEIGEYLYNEMLAFGYINNRDEWNKIQLNFMLQHHYFTATAIKKNQSLKEKNLKEVQLRIK</sequence>
<dbReference type="EMBL" id="SMFK01000014">
    <property type="protein sequence ID" value="TDD94695.1"/>
    <property type="molecule type" value="Genomic_DNA"/>
</dbReference>
<dbReference type="Gene3D" id="1.10.3210.10">
    <property type="entry name" value="Hypothetical protein af1432"/>
    <property type="match status" value="1"/>
</dbReference>
<dbReference type="InterPro" id="IPR003607">
    <property type="entry name" value="HD/PDEase_dom"/>
</dbReference>
<name>A0A4R5C6L1_9FLAO</name>